<dbReference type="InterPro" id="IPR044638">
    <property type="entry name" value="ALDH7A1-like"/>
</dbReference>
<organism evidence="5 6">
    <name type="scientific">Klebsormidium nitens</name>
    <name type="common">Green alga</name>
    <name type="synonym">Ulothrix nitens</name>
    <dbReference type="NCBI Taxonomy" id="105231"/>
    <lineage>
        <taxon>Eukaryota</taxon>
        <taxon>Viridiplantae</taxon>
        <taxon>Streptophyta</taxon>
        <taxon>Klebsormidiophyceae</taxon>
        <taxon>Klebsormidiales</taxon>
        <taxon>Klebsormidiaceae</taxon>
        <taxon>Klebsormidium</taxon>
    </lineage>
</organism>
<keyword evidence="3" id="KW-0520">NAD</keyword>
<dbReference type="FunFam" id="3.40.605.10:FF:000019">
    <property type="entry name" value="probable aldehyde dehydrogenase"/>
    <property type="match status" value="1"/>
</dbReference>
<dbReference type="OMA" id="NGFRWPF"/>
<comment type="similarity">
    <text evidence="1">Belongs to the aldehyde dehydrogenase family.</text>
</comment>
<dbReference type="EMBL" id="DF237307">
    <property type="protein sequence ID" value="GAQ87509.1"/>
    <property type="molecule type" value="Genomic_DNA"/>
</dbReference>
<evidence type="ECO:0000313" key="6">
    <source>
        <dbReference type="Proteomes" id="UP000054558"/>
    </source>
</evidence>
<dbReference type="Pfam" id="PF00171">
    <property type="entry name" value="Aldedh"/>
    <property type="match status" value="1"/>
</dbReference>
<dbReference type="SUPFAM" id="SSF53720">
    <property type="entry name" value="ALDH-like"/>
    <property type="match status" value="1"/>
</dbReference>
<keyword evidence="6" id="KW-1185">Reference proteome</keyword>
<dbReference type="OrthoDB" id="440325at2759"/>
<evidence type="ECO:0000256" key="2">
    <source>
        <dbReference type="ARBA" id="ARBA00023002"/>
    </source>
</evidence>
<name>A0A1Y1IDJ6_KLENI</name>
<dbReference type="AlphaFoldDB" id="A0A1Y1IDJ6"/>
<dbReference type="InterPro" id="IPR016163">
    <property type="entry name" value="Ald_DH_C"/>
</dbReference>
<accession>A0A1Y1IDJ6</accession>
<sequence length="535" mass="57926">MALAQFPHHGVLLSSSRLVFRRMFASVPSFATLDPDALSGSQPGTAYNLVGGEWTSSASAVPIPDPLTGEPFLTIPNTQRDECAPFIASLKSVPKSGLHNPFKHPDRYVAYGAISARVAAMLREDATAHFFARLIQRVSPKSLPQALGEVVVTRKFFENFSGDQVRFLARSFANPGDHSGQQSSGFRWPFGAVALITPFNFPLEIPALQLMGALYMGNKPLLKVDSKVSIVMDQFLRLLHAAGMPPADADLLHCDGPTMHHLLLQAAPRNTLFTGSSAVAERLAGDLRGRVRVEDAGFDWKVLGPDVAAAEYVAWQADQDAYACSGQKCSAQSILFMHQNWVEAGLEQKLAQRAAQRHLDDLSIGPVLTWTTPQLLEHIAAPLRGHRIPPVYGAIEPTAVFVPLETLLGSEEAFRLATTEVFGPFQILTAYTSAQLPAVLEALERMHAHLTAAVVSNDALFLQEVLGSTVNGTTYAGIRARTTGAPQNHWFGPCGDPRGAGIGTREAIQLVWSSHREIIHDVGPVAEHWTAPPPT</sequence>
<dbReference type="InterPro" id="IPR016161">
    <property type="entry name" value="Ald_DH/histidinol_DH"/>
</dbReference>
<dbReference type="PANTHER" id="PTHR43521">
    <property type="entry name" value="ALPHA-AMINOADIPIC SEMIALDEHYDE DEHYDROGENASE"/>
    <property type="match status" value="1"/>
</dbReference>
<dbReference type="GO" id="GO:0003842">
    <property type="term" value="F:L-glutamate gamma-semialdehyde dehydrogenase activity"/>
    <property type="evidence" value="ECO:0000318"/>
    <property type="project" value="GO_Central"/>
</dbReference>
<feature type="domain" description="Aldehyde dehydrogenase" evidence="4">
    <location>
        <begin position="54"/>
        <end position="476"/>
    </location>
</feature>
<gene>
    <name evidence="5" type="ORF">KFL_003580030</name>
</gene>
<dbReference type="InterPro" id="IPR016160">
    <property type="entry name" value="Ald_DH_CS_CYS"/>
</dbReference>
<dbReference type="PANTHER" id="PTHR43521:SF7">
    <property type="entry name" value="DELTA-1-PYRROLINE-5-CARBOXYLATE DEHYDROGENASE 12A1, MITOCHONDRIAL"/>
    <property type="match status" value="1"/>
</dbReference>
<dbReference type="InterPro" id="IPR016162">
    <property type="entry name" value="Ald_DH_N"/>
</dbReference>
<protein>
    <submittedName>
        <fullName evidence="5">Delta-1-pyrroline-5-carboxylate dehydrogenase 1 protein</fullName>
    </submittedName>
</protein>
<dbReference type="GO" id="GO:0005739">
    <property type="term" value="C:mitochondrion"/>
    <property type="evidence" value="ECO:0000318"/>
    <property type="project" value="GO_Central"/>
</dbReference>
<proteinExistence type="inferred from homology"/>
<keyword evidence="2" id="KW-0560">Oxidoreductase</keyword>
<evidence type="ECO:0000256" key="3">
    <source>
        <dbReference type="ARBA" id="ARBA00023027"/>
    </source>
</evidence>
<evidence type="ECO:0000256" key="1">
    <source>
        <dbReference type="ARBA" id="ARBA00009986"/>
    </source>
</evidence>
<dbReference type="Gene3D" id="3.40.605.10">
    <property type="entry name" value="Aldehyde Dehydrogenase, Chain A, domain 1"/>
    <property type="match status" value="1"/>
</dbReference>
<dbReference type="PROSITE" id="PS00070">
    <property type="entry name" value="ALDEHYDE_DEHYDR_CYS"/>
    <property type="match status" value="1"/>
</dbReference>
<reference evidence="5 6" key="1">
    <citation type="journal article" date="2014" name="Nat. Commun.">
        <title>Klebsormidium flaccidum genome reveals primary factors for plant terrestrial adaptation.</title>
        <authorList>
            <person name="Hori K."/>
            <person name="Maruyama F."/>
            <person name="Fujisawa T."/>
            <person name="Togashi T."/>
            <person name="Yamamoto N."/>
            <person name="Seo M."/>
            <person name="Sato S."/>
            <person name="Yamada T."/>
            <person name="Mori H."/>
            <person name="Tajima N."/>
            <person name="Moriyama T."/>
            <person name="Ikeuchi M."/>
            <person name="Watanabe M."/>
            <person name="Wada H."/>
            <person name="Kobayashi K."/>
            <person name="Saito M."/>
            <person name="Masuda T."/>
            <person name="Sasaki-Sekimoto Y."/>
            <person name="Mashiguchi K."/>
            <person name="Awai K."/>
            <person name="Shimojima M."/>
            <person name="Masuda S."/>
            <person name="Iwai M."/>
            <person name="Nobusawa T."/>
            <person name="Narise T."/>
            <person name="Kondo S."/>
            <person name="Saito H."/>
            <person name="Sato R."/>
            <person name="Murakawa M."/>
            <person name="Ihara Y."/>
            <person name="Oshima-Yamada Y."/>
            <person name="Ohtaka K."/>
            <person name="Satoh M."/>
            <person name="Sonobe K."/>
            <person name="Ishii M."/>
            <person name="Ohtani R."/>
            <person name="Kanamori-Sato M."/>
            <person name="Honoki R."/>
            <person name="Miyazaki D."/>
            <person name="Mochizuki H."/>
            <person name="Umetsu J."/>
            <person name="Higashi K."/>
            <person name="Shibata D."/>
            <person name="Kamiya Y."/>
            <person name="Sato N."/>
            <person name="Nakamura Y."/>
            <person name="Tabata S."/>
            <person name="Ida S."/>
            <person name="Kurokawa K."/>
            <person name="Ohta H."/>
        </authorList>
    </citation>
    <scope>NUCLEOTIDE SEQUENCE [LARGE SCALE GENOMIC DNA]</scope>
    <source>
        <strain evidence="5 6">NIES-2285</strain>
    </source>
</reference>
<dbReference type="GO" id="GO:0010133">
    <property type="term" value="P:L-proline catabolic process to L-glutamate"/>
    <property type="evidence" value="ECO:0000318"/>
    <property type="project" value="GO_Central"/>
</dbReference>
<dbReference type="STRING" id="105231.A0A1Y1IDJ6"/>
<dbReference type="Gene3D" id="3.40.309.10">
    <property type="entry name" value="Aldehyde Dehydrogenase, Chain A, domain 2"/>
    <property type="match status" value="1"/>
</dbReference>
<dbReference type="GO" id="GO:0004029">
    <property type="term" value="F:aldehyde dehydrogenase (NAD+) activity"/>
    <property type="evidence" value="ECO:0007669"/>
    <property type="project" value="InterPro"/>
</dbReference>
<dbReference type="Proteomes" id="UP000054558">
    <property type="component" value="Unassembled WGS sequence"/>
</dbReference>
<dbReference type="InterPro" id="IPR015590">
    <property type="entry name" value="Aldehyde_DH_dom"/>
</dbReference>
<evidence type="ECO:0000313" key="5">
    <source>
        <dbReference type="EMBL" id="GAQ87509.1"/>
    </source>
</evidence>
<evidence type="ECO:0000259" key="4">
    <source>
        <dbReference type="Pfam" id="PF00171"/>
    </source>
</evidence>